<keyword evidence="5 7" id="KW-0472">Membrane</keyword>
<name>A0A0H3D2G6_AMYMU</name>
<dbReference type="KEGG" id="amd:AMED_3358"/>
<evidence type="ECO:0000256" key="5">
    <source>
        <dbReference type="ARBA" id="ARBA00023136"/>
    </source>
</evidence>
<dbReference type="OrthoDB" id="3175972at2"/>
<dbReference type="Pfam" id="PF01810">
    <property type="entry name" value="LysE"/>
    <property type="match status" value="2"/>
</dbReference>
<keyword evidence="2" id="KW-1003">Cell membrane</keyword>
<accession>A0A0H3D2G6</accession>
<dbReference type="eggNOG" id="COG1280">
    <property type="taxonomic scope" value="Bacteria"/>
</dbReference>
<evidence type="ECO:0000256" key="1">
    <source>
        <dbReference type="ARBA" id="ARBA00004651"/>
    </source>
</evidence>
<gene>
    <name evidence="8" type="primary">rhtC</name>
    <name evidence="8" type="ordered locus">AMED_3358</name>
</gene>
<dbReference type="AlphaFoldDB" id="A0A0H3D2G6"/>
<feature type="region of interest" description="Disordered" evidence="6">
    <location>
        <begin position="101"/>
        <end position="198"/>
    </location>
</feature>
<dbReference type="GO" id="GO:0015171">
    <property type="term" value="F:amino acid transmembrane transporter activity"/>
    <property type="evidence" value="ECO:0007669"/>
    <property type="project" value="TreeGrafter"/>
</dbReference>
<feature type="compositionally biased region" description="Basic and acidic residues" evidence="6">
    <location>
        <begin position="174"/>
        <end position="190"/>
    </location>
</feature>
<dbReference type="InterPro" id="IPR001123">
    <property type="entry name" value="LeuE-type"/>
</dbReference>
<evidence type="ECO:0000256" key="3">
    <source>
        <dbReference type="ARBA" id="ARBA00022692"/>
    </source>
</evidence>
<evidence type="ECO:0000256" key="2">
    <source>
        <dbReference type="ARBA" id="ARBA00022475"/>
    </source>
</evidence>
<evidence type="ECO:0000256" key="6">
    <source>
        <dbReference type="SAM" id="MobiDB-lite"/>
    </source>
</evidence>
<evidence type="ECO:0000313" key="8">
    <source>
        <dbReference type="EMBL" id="ADJ45144.1"/>
    </source>
</evidence>
<reference evidence="8 9" key="1">
    <citation type="journal article" date="2010" name="Cell Res.">
        <title>Complete genome sequence of the rifamycin SV-producing Amycolatopsis mediterranei U32 revealed its genetic characteristics in phylogeny and metabolism.</title>
        <authorList>
            <person name="Zhao W."/>
            <person name="Zhong Y."/>
            <person name="Yuan H."/>
            <person name="Wang J."/>
            <person name="Zheng H."/>
            <person name="Wang Y."/>
            <person name="Cen X."/>
            <person name="Xu F."/>
            <person name="Bai J."/>
            <person name="Han X."/>
            <person name="Lu G."/>
            <person name="Zhu Y."/>
            <person name="Shao Z."/>
            <person name="Yan H."/>
            <person name="Li C."/>
            <person name="Peng N."/>
            <person name="Zhang Z."/>
            <person name="Zhang Y."/>
            <person name="Lin W."/>
            <person name="Fan Y."/>
            <person name="Qin Z."/>
            <person name="Hu Y."/>
            <person name="Zhu B."/>
            <person name="Wang S."/>
            <person name="Ding X."/>
            <person name="Zhao G.P."/>
        </authorList>
    </citation>
    <scope>NUCLEOTIDE SEQUENCE [LARGE SCALE GENOMIC DNA]</scope>
    <source>
        <strain evidence="9">U-32</strain>
    </source>
</reference>
<dbReference type="HOGENOM" id="CLU_079569_0_1_11"/>
<evidence type="ECO:0000256" key="7">
    <source>
        <dbReference type="SAM" id="Phobius"/>
    </source>
</evidence>
<dbReference type="PANTHER" id="PTHR30086">
    <property type="entry name" value="ARGININE EXPORTER PROTEIN ARGO"/>
    <property type="match status" value="1"/>
</dbReference>
<protein>
    <submittedName>
        <fullName evidence="8">Threonine efflux protein</fullName>
    </submittedName>
</protein>
<dbReference type="PATRIC" id="fig|749927.5.peg.3468"/>
<feature type="transmembrane region" description="Helical" evidence="7">
    <location>
        <begin position="267"/>
        <end position="286"/>
    </location>
</feature>
<proteinExistence type="predicted"/>
<keyword evidence="3 7" id="KW-0812">Transmembrane</keyword>
<feature type="transmembrane region" description="Helical" evidence="7">
    <location>
        <begin position="41"/>
        <end position="67"/>
    </location>
</feature>
<evidence type="ECO:0000256" key="4">
    <source>
        <dbReference type="ARBA" id="ARBA00022989"/>
    </source>
</evidence>
<sequence length="287" mass="28713">MSPAATLATVLLAYLPAAISPGPNFVLIAHTAATGTRRTAVAIALGVVAAGGLLAAVAVFGLGGVLARTPWLATALRVTCGGYLAWLGVRLWWHARAPADPGGPGGPGGPVVPDEGGVAATPPAQATAPPPQDAAATTPPDQAATPPPQRELAGTPPSQATIPPPQGEVAPAPPDRDEVAPTPSDQERPARPGSAFRRGVVSNLTNPKAAAFFGSVLTATLPPTEPVAVRAAAVALIVAVSAGWHLSVALLFSSPVTQQWYARAEPALNRVVGTVLVVLGLTLAVTP</sequence>
<organism evidence="8 9">
    <name type="scientific">Amycolatopsis mediterranei (strain U-32)</name>
    <dbReference type="NCBI Taxonomy" id="749927"/>
    <lineage>
        <taxon>Bacteria</taxon>
        <taxon>Bacillati</taxon>
        <taxon>Actinomycetota</taxon>
        <taxon>Actinomycetes</taxon>
        <taxon>Pseudonocardiales</taxon>
        <taxon>Pseudonocardiaceae</taxon>
        <taxon>Amycolatopsis</taxon>
    </lineage>
</organism>
<dbReference type="EMBL" id="CP002000">
    <property type="protein sequence ID" value="ADJ45144.1"/>
    <property type="molecule type" value="Genomic_DNA"/>
</dbReference>
<comment type="subcellular location">
    <subcellularLocation>
        <location evidence="1">Cell membrane</location>
        <topology evidence="1">Multi-pass membrane protein</topology>
    </subcellularLocation>
</comment>
<keyword evidence="4 7" id="KW-1133">Transmembrane helix</keyword>
<dbReference type="Proteomes" id="UP000000328">
    <property type="component" value="Chromosome"/>
</dbReference>
<feature type="transmembrane region" description="Helical" evidence="7">
    <location>
        <begin position="227"/>
        <end position="247"/>
    </location>
</feature>
<dbReference type="GeneID" id="92871112"/>
<feature type="compositionally biased region" description="Low complexity" evidence="6">
    <location>
        <begin position="111"/>
        <end position="144"/>
    </location>
</feature>
<dbReference type="PANTHER" id="PTHR30086:SF20">
    <property type="entry name" value="ARGININE EXPORTER PROTEIN ARGO-RELATED"/>
    <property type="match status" value="1"/>
</dbReference>
<evidence type="ECO:0000313" key="9">
    <source>
        <dbReference type="Proteomes" id="UP000000328"/>
    </source>
</evidence>
<dbReference type="RefSeq" id="WP_013225216.1">
    <property type="nucleotide sequence ID" value="NC_014318.1"/>
</dbReference>
<dbReference type="GO" id="GO:0005886">
    <property type="term" value="C:plasma membrane"/>
    <property type="evidence" value="ECO:0007669"/>
    <property type="project" value="UniProtKB-SubCell"/>
</dbReference>